<dbReference type="InterPro" id="IPR052020">
    <property type="entry name" value="Cyclic_di-GMP/3'3'-cGAMP_PDE"/>
</dbReference>
<gene>
    <name evidence="3" type="ORF">SAMN04489760_11845</name>
</gene>
<dbReference type="Proteomes" id="UP000198744">
    <property type="component" value="Unassembled WGS sequence"/>
</dbReference>
<dbReference type="Gene3D" id="1.10.3210.10">
    <property type="entry name" value="Hypothetical protein af1432"/>
    <property type="match status" value="1"/>
</dbReference>
<dbReference type="PANTHER" id="PTHR45228">
    <property type="entry name" value="CYCLIC DI-GMP PHOSPHODIESTERASE TM_0186-RELATED"/>
    <property type="match status" value="1"/>
</dbReference>
<name>A0A1H7YX00_9BACT</name>
<dbReference type="PROSITE" id="PS51831">
    <property type="entry name" value="HD"/>
    <property type="match status" value="1"/>
</dbReference>
<dbReference type="SUPFAM" id="SSF109604">
    <property type="entry name" value="HD-domain/PDEase-like"/>
    <property type="match status" value="1"/>
</dbReference>
<dbReference type="PROSITE" id="PS51832">
    <property type="entry name" value="HD_GYP"/>
    <property type="match status" value="1"/>
</dbReference>
<dbReference type="NCBIfam" id="TIGR00277">
    <property type="entry name" value="HDIG"/>
    <property type="match status" value="1"/>
</dbReference>
<dbReference type="PANTHER" id="PTHR45228:SF4">
    <property type="entry name" value="LIPOPROTEIN"/>
    <property type="match status" value="1"/>
</dbReference>
<dbReference type="InterPro" id="IPR037522">
    <property type="entry name" value="HD_GYP_dom"/>
</dbReference>
<evidence type="ECO:0000313" key="3">
    <source>
        <dbReference type="EMBL" id="SEM49898.1"/>
    </source>
</evidence>
<evidence type="ECO:0000259" key="2">
    <source>
        <dbReference type="PROSITE" id="PS51832"/>
    </source>
</evidence>
<accession>A0A1H7YX00</accession>
<dbReference type="AlphaFoldDB" id="A0A1H7YX00"/>
<proteinExistence type="predicted"/>
<sequence>MKEKDTWQTGQPVGPYRMAQNQFKERHLDRLNQLIEMIREFAEGRYTGDIMERIGPDTEEPLRTLAEALGGMMAKIEVRESHLERLTRQVEETNRRARRDIIATVSTMAKALAARDSYTEGHAERVGQITGLIAAEMGMSQEDTALVQLAGLLHDIGKIGFPDYLFLPHEGDSPPEIVQEITRHPATGAEILKDLDFLGSALSYIRCHHERPDGLGYPNHLKDHDIPLGAKIIAAADAFDAITTDRPYHKAKTYQEALEILKEGSGTQWDPECVSVFERILPKIPSHGGQKRRRRDCSVFGTIRLRLSLRRDP</sequence>
<dbReference type="Pfam" id="PF13487">
    <property type="entry name" value="HD_5"/>
    <property type="match status" value="1"/>
</dbReference>
<protein>
    <submittedName>
        <fullName evidence="3">HDIG domain-containing protein</fullName>
    </submittedName>
</protein>
<feature type="domain" description="HD-GYP" evidence="2">
    <location>
        <begin position="97"/>
        <end position="293"/>
    </location>
</feature>
<evidence type="ECO:0000313" key="4">
    <source>
        <dbReference type="Proteomes" id="UP000198744"/>
    </source>
</evidence>
<keyword evidence="4" id="KW-1185">Reference proteome</keyword>
<dbReference type="InterPro" id="IPR003607">
    <property type="entry name" value="HD/PDEase_dom"/>
</dbReference>
<organism evidence="3 4">
    <name type="scientific">Syntrophus gentianae</name>
    <dbReference type="NCBI Taxonomy" id="43775"/>
    <lineage>
        <taxon>Bacteria</taxon>
        <taxon>Pseudomonadati</taxon>
        <taxon>Thermodesulfobacteriota</taxon>
        <taxon>Syntrophia</taxon>
        <taxon>Syntrophales</taxon>
        <taxon>Syntrophaceae</taxon>
        <taxon>Syntrophus</taxon>
    </lineage>
</organism>
<dbReference type="SMART" id="SM00471">
    <property type="entry name" value="HDc"/>
    <property type="match status" value="1"/>
</dbReference>
<dbReference type="InterPro" id="IPR006674">
    <property type="entry name" value="HD_domain"/>
</dbReference>
<reference evidence="3 4" key="1">
    <citation type="submission" date="2016-10" db="EMBL/GenBank/DDBJ databases">
        <authorList>
            <person name="de Groot N.N."/>
        </authorList>
    </citation>
    <scope>NUCLEOTIDE SEQUENCE [LARGE SCALE GENOMIC DNA]</scope>
    <source>
        <strain evidence="3 4">DSM 8423</strain>
    </source>
</reference>
<dbReference type="InterPro" id="IPR006675">
    <property type="entry name" value="HDIG_dom"/>
</dbReference>
<evidence type="ECO:0000259" key="1">
    <source>
        <dbReference type="PROSITE" id="PS51831"/>
    </source>
</evidence>
<dbReference type="STRING" id="43775.SAMN04489760_11845"/>
<dbReference type="CDD" id="cd00077">
    <property type="entry name" value="HDc"/>
    <property type="match status" value="1"/>
</dbReference>
<feature type="domain" description="HD" evidence="1">
    <location>
        <begin position="119"/>
        <end position="242"/>
    </location>
</feature>
<dbReference type="EMBL" id="FOBS01000018">
    <property type="protein sequence ID" value="SEM49898.1"/>
    <property type="molecule type" value="Genomic_DNA"/>
</dbReference>